<evidence type="ECO:0000259" key="3">
    <source>
        <dbReference type="Pfam" id="PF18962"/>
    </source>
</evidence>
<dbReference type="Pfam" id="PF01436">
    <property type="entry name" value="NHL"/>
    <property type="match status" value="1"/>
</dbReference>
<evidence type="ECO:0000313" key="4">
    <source>
        <dbReference type="EMBL" id="PQJ12782.1"/>
    </source>
</evidence>
<dbReference type="EMBL" id="PPSL01000001">
    <property type="protein sequence ID" value="PQJ12782.1"/>
    <property type="molecule type" value="Genomic_DNA"/>
</dbReference>
<keyword evidence="1" id="KW-0677">Repeat</keyword>
<feature type="domain" description="Secretion system C-terminal sorting" evidence="3">
    <location>
        <begin position="365"/>
        <end position="436"/>
    </location>
</feature>
<dbReference type="NCBIfam" id="TIGR04183">
    <property type="entry name" value="Por_Secre_tail"/>
    <property type="match status" value="1"/>
</dbReference>
<feature type="chain" id="PRO_5015472617" description="Secretion system C-terminal sorting domain-containing protein" evidence="2">
    <location>
        <begin position="25"/>
        <end position="437"/>
    </location>
</feature>
<dbReference type="InterPro" id="IPR026444">
    <property type="entry name" value="Secre_tail"/>
</dbReference>
<name>A0A2S7T0R4_9BACT</name>
<feature type="signal peptide" evidence="2">
    <location>
        <begin position="1"/>
        <end position="24"/>
    </location>
</feature>
<dbReference type="PANTHER" id="PTHR46388">
    <property type="entry name" value="NHL REPEAT-CONTAINING PROTEIN 2"/>
    <property type="match status" value="1"/>
</dbReference>
<evidence type="ECO:0000313" key="5">
    <source>
        <dbReference type="Proteomes" id="UP000239872"/>
    </source>
</evidence>
<evidence type="ECO:0000256" key="1">
    <source>
        <dbReference type="ARBA" id="ARBA00022737"/>
    </source>
</evidence>
<dbReference type="SUPFAM" id="SSF101898">
    <property type="entry name" value="NHL repeat"/>
    <property type="match status" value="1"/>
</dbReference>
<protein>
    <recommendedName>
        <fullName evidence="3">Secretion system C-terminal sorting domain-containing protein</fullName>
    </recommendedName>
</protein>
<evidence type="ECO:0000256" key="2">
    <source>
        <dbReference type="SAM" id="SignalP"/>
    </source>
</evidence>
<keyword evidence="5" id="KW-1185">Reference proteome</keyword>
<dbReference type="Proteomes" id="UP000239872">
    <property type="component" value="Unassembled WGS sequence"/>
</dbReference>
<proteinExistence type="predicted"/>
<gene>
    <name evidence="4" type="ORF">CJD36_003270</name>
</gene>
<dbReference type="InterPro" id="IPR011042">
    <property type="entry name" value="6-blade_b-propeller_TolB-like"/>
</dbReference>
<dbReference type="Pfam" id="PF18962">
    <property type="entry name" value="Por_Secre_tail"/>
    <property type="match status" value="1"/>
</dbReference>
<sequence length="437" mass="45318">MKHILRKSFTAAMLAVACGSVAHAQGTISTIAGNGLSGFGGDGGPAVGSVLSSPSGVALDASGNVFIVDKYNYRLRKIDAASGNISTYAGGGTSTAYDIDPTTAMFEMPTSVYINGLNDILVTDHFFDMTFKIDHSSGHLFSRCGSHSQGCDGDGGSGEGARMMLPAASCEDAAGNAYMADQGCGKIRKVDGATGLVSTLATLSGVNAVFFDPTTTTDLYVSQMYTHQILKINVATGVTTVVVGTGVAGNTGNVGYAINATIGMPTAIFVDNHHGLYFTDATYNVVRKVNLTTGQIYNIAGTGVAGYSGDGAASQLAELNNPQGIWVDNSGYIYIADAGNNVIRKIKPKGPKANGAMTEISEVSVYPNPTSGVFTLFTDEELSNTNVTVYNVVGQQVYSTVLSGNSNNIDLGQQAPGLYTVAFKTASGMHTERVTIQ</sequence>
<dbReference type="InterPro" id="IPR001258">
    <property type="entry name" value="NHL_repeat"/>
</dbReference>
<dbReference type="Gene3D" id="2.120.10.30">
    <property type="entry name" value="TolB, C-terminal domain"/>
    <property type="match status" value="2"/>
</dbReference>
<dbReference type="PANTHER" id="PTHR46388:SF2">
    <property type="entry name" value="NHL REPEAT-CONTAINING PROTEIN 2"/>
    <property type="match status" value="1"/>
</dbReference>
<dbReference type="OrthoDB" id="9043075at2"/>
<comment type="caution">
    <text evidence="4">The sequence shown here is derived from an EMBL/GenBank/DDBJ whole genome shotgun (WGS) entry which is preliminary data.</text>
</comment>
<dbReference type="RefSeq" id="WP_105037666.1">
    <property type="nucleotide sequence ID" value="NZ_PPSL01000001.1"/>
</dbReference>
<keyword evidence="2" id="KW-0732">Signal</keyword>
<dbReference type="AlphaFoldDB" id="A0A2S7T0R4"/>
<accession>A0A2S7T0R4</accession>
<organism evidence="4 5">
    <name type="scientific">Flavipsychrobacter stenotrophus</name>
    <dbReference type="NCBI Taxonomy" id="2077091"/>
    <lineage>
        <taxon>Bacteria</taxon>
        <taxon>Pseudomonadati</taxon>
        <taxon>Bacteroidota</taxon>
        <taxon>Chitinophagia</taxon>
        <taxon>Chitinophagales</taxon>
        <taxon>Chitinophagaceae</taxon>
        <taxon>Flavipsychrobacter</taxon>
    </lineage>
</organism>
<reference evidence="4 5" key="1">
    <citation type="submission" date="2018-01" db="EMBL/GenBank/DDBJ databases">
        <title>A novel member of the phylum Bacteroidetes isolated from glacier ice.</title>
        <authorList>
            <person name="Liu Q."/>
            <person name="Xin Y.-H."/>
        </authorList>
    </citation>
    <scope>NUCLEOTIDE SEQUENCE [LARGE SCALE GENOMIC DNA]</scope>
    <source>
        <strain evidence="4 5">RB1R16</strain>
    </source>
</reference>
<dbReference type="PROSITE" id="PS51257">
    <property type="entry name" value="PROKAR_LIPOPROTEIN"/>
    <property type="match status" value="1"/>
</dbReference>